<reference evidence="2 3" key="1">
    <citation type="journal article" date="2014" name="Genome Biol. Evol.">
        <title>The genome of the myxosporean Thelohanellus kitauei shows adaptations to nutrient acquisition within its fish host.</title>
        <authorList>
            <person name="Yang Y."/>
            <person name="Xiong J."/>
            <person name="Zhou Z."/>
            <person name="Huo F."/>
            <person name="Miao W."/>
            <person name="Ran C."/>
            <person name="Liu Y."/>
            <person name="Zhang J."/>
            <person name="Feng J."/>
            <person name="Wang M."/>
            <person name="Wang M."/>
            <person name="Wang L."/>
            <person name="Yao B."/>
        </authorList>
    </citation>
    <scope>NUCLEOTIDE SEQUENCE [LARGE SCALE GENOMIC DNA]</scope>
    <source>
        <strain evidence="2">Wuqing</strain>
    </source>
</reference>
<dbReference type="Proteomes" id="UP000031668">
    <property type="component" value="Unassembled WGS sequence"/>
</dbReference>
<name>A0A0C2M1C0_THEKT</name>
<accession>A0A0C2M1C0</accession>
<feature type="signal peptide" evidence="1">
    <location>
        <begin position="1"/>
        <end position="28"/>
    </location>
</feature>
<evidence type="ECO:0000313" key="2">
    <source>
        <dbReference type="EMBL" id="KII60870.1"/>
    </source>
</evidence>
<evidence type="ECO:0000313" key="3">
    <source>
        <dbReference type="Proteomes" id="UP000031668"/>
    </source>
</evidence>
<keyword evidence="3" id="KW-1185">Reference proteome</keyword>
<gene>
    <name evidence="2" type="ORF">RF11_04408</name>
</gene>
<dbReference type="EMBL" id="JWZT01005403">
    <property type="protein sequence ID" value="KII60870.1"/>
    <property type="molecule type" value="Genomic_DNA"/>
</dbReference>
<keyword evidence="1" id="KW-0732">Signal</keyword>
<proteinExistence type="predicted"/>
<sequence>MLVYEEISRSLFMALVVVMALSPQSSKSFCRPDDKTLLESFLVTSLTEDPNLEDRKYMEDGDMDRATIQCAFENSSDVLYTNIIVECCNNATTRAMESSEEILSREEIIQYEEVRRKWCHKFSLSLGDCLFFDFGLESKQYFQDRYFEFL</sequence>
<comment type="caution">
    <text evidence="2">The sequence shown here is derived from an EMBL/GenBank/DDBJ whole genome shotgun (WGS) entry which is preliminary data.</text>
</comment>
<protein>
    <submittedName>
        <fullName evidence="2">Uncharacterized protein</fullName>
    </submittedName>
</protein>
<dbReference type="AlphaFoldDB" id="A0A0C2M1C0"/>
<evidence type="ECO:0000256" key="1">
    <source>
        <dbReference type="SAM" id="SignalP"/>
    </source>
</evidence>
<organism evidence="2 3">
    <name type="scientific">Thelohanellus kitauei</name>
    <name type="common">Myxosporean</name>
    <dbReference type="NCBI Taxonomy" id="669202"/>
    <lineage>
        <taxon>Eukaryota</taxon>
        <taxon>Metazoa</taxon>
        <taxon>Cnidaria</taxon>
        <taxon>Myxozoa</taxon>
        <taxon>Myxosporea</taxon>
        <taxon>Bivalvulida</taxon>
        <taxon>Platysporina</taxon>
        <taxon>Myxobolidae</taxon>
        <taxon>Thelohanellus</taxon>
    </lineage>
</organism>
<feature type="chain" id="PRO_5002152180" evidence="1">
    <location>
        <begin position="29"/>
        <end position="150"/>
    </location>
</feature>